<dbReference type="Proteomes" id="UP000095751">
    <property type="component" value="Unassembled WGS sequence"/>
</dbReference>
<reference evidence="1 2" key="1">
    <citation type="submission" date="2016-09" db="EMBL/GenBank/DDBJ databases">
        <title>Extensive genetic diversity and differential bi-allelic expression allows diatom success in the polar Southern Ocean.</title>
        <authorList>
            <consortium name="DOE Joint Genome Institute"/>
            <person name="Mock T."/>
            <person name="Otillar R.P."/>
            <person name="Strauss J."/>
            <person name="Dupont C."/>
            <person name="Frickenhaus S."/>
            <person name="Maumus F."/>
            <person name="Mcmullan M."/>
            <person name="Sanges R."/>
            <person name="Schmutz J."/>
            <person name="Toseland A."/>
            <person name="Valas R."/>
            <person name="Veluchamy A."/>
            <person name="Ward B.J."/>
            <person name="Allen A."/>
            <person name="Barry K."/>
            <person name="Falciatore A."/>
            <person name="Ferrante M."/>
            <person name="Fortunato A.E."/>
            <person name="Gloeckner G."/>
            <person name="Gruber A."/>
            <person name="Hipkin R."/>
            <person name="Janech M."/>
            <person name="Kroth P."/>
            <person name="Leese F."/>
            <person name="Lindquist E."/>
            <person name="Lyon B.R."/>
            <person name="Martin J."/>
            <person name="Mayer C."/>
            <person name="Parker M."/>
            <person name="Quesneville H."/>
            <person name="Raymond J."/>
            <person name="Uhlig C."/>
            <person name="Valentin K.U."/>
            <person name="Worden A.Z."/>
            <person name="Armbrust E.V."/>
            <person name="Bowler C."/>
            <person name="Green B."/>
            <person name="Moulton V."/>
            <person name="Van Oosterhout C."/>
            <person name="Grigoriev I."/>
        </authorList>
    </citation>
    <scope>NUCLEOTIDE SEQUENCE [LARGE SCALE GENOMIC DNA]</scope>
    <source>
        <strain evidence="1 2">CCMP1102</strain>
    </source>
</reference>
<dbReference type="InParanoid" id="A0A1E7EQN5"/>
<evidence type="ECO:0000313" key="2">
    <source>
        <dbReference type="Proteomes" id="UP000095751"/>
    </source>
</evidence>
<dbReference type="AlphaFoldDB" id="A0A1E7EQN5"/>
<gene>
    <name evidence="1" type="ORF">FRACYDRAFT_264671</name>
</gene>
<name>A0A1E7EQN5_9STRA</name>
<keyword evidence="2" id="KW-1185">Reference proteome</keyword>
<sequence>MDPNVNAFFSFLDLVAGIGGSKTRPVANKEDSTDSDLRATVAWLADLEILYALGCSSETTLVHKISEAILSAPARCRVTMYCPAAGGPPGDGTIFPTMTEAFTEFKNSLVCTEDGCENEHRVGGDYRNNTCWDIQEAEYVNDEAKVNQPNKNLQLLPVLQQKKKDEAKEAKEWLQLKNDEFWVTMWKTDPLHSCELRLIGVGPRY</sequence>
<evidence type="ECO:0000313" key="1">
    <source>
        <dbReference type="EMBL" id="OEU08320.1"/>
    </source>
</evidence>
<dbReference type="KEGG" id="fcy:FRACYDRAFT_264671"/>
<accession>A0A1E7EQN5</accession>
<proteinExistence type="predicted"/>
<dbReference type="EMBL" id="KV784381">
    <property type="protein sequence ID" value="OEU08320.1"/>
    <property type="molecule type" value="Genomic_DNA"/>
</dbReference>
<protein>
    <submittedName>
        <fullName evidence="1">Uncharacterized protein</fullName>
    </submittedName>
</protein>
<organism evidence="1 2">
    <name type="scientific">Fragilariopsis cylindrus CCMP1102</name>
    <dbReference type="NCBI Taxonomy" id="635003"/>
    <lineage>
        <taxon>Eukaryota</taxon>
        <taxon>Sar</taxon>
        <taxon>Stramenopiles</taxon>
        <taxon>Ochrophyta</taxon>
        <taxon>Bacillariophyta</taxon>
        <taxon>Bacillariophyceae</taxon>
        <taxon>Bacillariophycidae</taxon>
        <taxon>Bacillariales</taxon>
        <taxon>Bacillariaceae</taxon>
        <taxon>Fragilariopsis</taxon>
    </lineage>
</organism>